<evidence type="ECO:0008006" key="3">
    <source>
        <dbReference type="Google" id="ProtNLM"/>
    </source>
</evidence>
<dbReference type="PANTHER" id="PTHR12993:SF11">
    <property type="entry name" value="N-ACETYLGLUCOSAMINYL-PHOSPHATIDYLINOSITOL DE-N-ACETYLASE"/>
    <property type="match status" value="1"/>
</dbReference>
<dbReference type="Gene3D" id="3.40.50.10320">
    <property type="entry name" value="LmbE-like"/>
    <property type="match status" value="1"/>
</dbReference>
<gene>
    <name evidence="1" type="ORF">NMS_2638</name>
</gene>
<dbReference type="Proteomes" id="UP000031760">
    <property type="component" value="Chromosome"/>
</dbReference>
<dbReference type="InterPro" id="IPR003737">
    <property type="entry name" value="GlcNAc_PI_deacetylase-related"/>
</dbReference>
<dbReference type="InterPro" id="IPR029062">
    <property type="entry name" value="Class_I_gatase-like"/>
</dbReference>
<proteinExistence type="predicted"/>
<evidence type="ECO:0000313" key="2">
    <source>
        <dbReference type="Proteomes" id="UP000031760"/>
    </source>
</evidence>
<dbReference type="EMBL" id="AP014548">
    <property type="protein sequence ID" value="BAO56647.1"/>
    <property type="molecule type" value="Genomic_DNA"/>
</dbReference>
<sequence>MKNKILLTCLCGLLISSIYGQENRLGDTPTSSSEIFHKIEKLGFLGSALFIAAHPDDENTRLIAWLDNKKMARTAYLSLTRGDGGQNLIGPELREQLGMIRTQELLEARNIDGGEQFFTRANDFGYSKDPEETLEIWNRNEVLSDVVQVIRKFQPDIIINRFDHRTAGTTHGHHTSSAILAVEAFDLVNDPTAFPAQLKYGDVWKPERQFFNTSWWFYGSEDAFAKADKTNLLEIEDGDFLDNSGYSIGEIAALSRSRHQSQGFGSSGSRGSSIEYLEFLKGTFPTDKSDPFSGINTTWTRVEGGKKVMSKLEQVTSNYDFKNPAASLDGLLDLRKEINALPEGYWKNIKLDEVDGIIADVIGLYAKAYVNQPYATAGESIKLNLEIANRALDQLNYQVNEKQTISFDKSVGSLSRNTSVTLAGTLKVLNDAQPSNPYYLEKEGSLGMYVVDNPNMIGMPEAAAAFQVPLILNFGDQKIEMSLPVIFKTTDRVRGEIYEPFFVVPDVSISVENPVYVFGNNEMKNVSVNIKAYKDVSGVEVFSDIPKDWIQPKVKQKPFSLSKGESKVYTFMISAPEGFSEGAMEIYALTNERKFDREVINIEYNHIPDQQLVRSATAKLVNPGLQNLAQSVAYINGAGDDVAQAIEALGSKVFKFEPNEVPADLTKYDAVVVGIRAFNVAPEAMANLQTRLDQFVNNGGTLVMQYNTDRGIPNDALGPLPISLSRKRVTDEHAAVTFLNPENKVLNIPNKITQKDFEGWVQERGLYFPEKWDLAFQPILGMNDKGEAQTSGSLLVAEYGKGHIVYTGLSLFRELPAGVSGAYKLLANMISLSKNKPNLETEEDQKF</sequence>
<dbReference type="InterPro" id="IPR024078">
    <property type="entry name" value="LmbE-like_dom_sf"/>
</dbReference>
<evidence type="ECO:0000313" key="1">
    <source>
        <dbReference type="EMBL" id="BAO56647.1"/>
    </source>
</evidence>
<dbReference type="AlphaFoldDB" id="W8VXW7"/>
<name>W8VXW7_9FLAO</name>
<protein>
    <recommendedName>
        <fullName evidence="3">LmbE family protein</fullName>
    </recommendedName>
</protein>
<dbReference type="SUPFAM" id="SSF52317">
    <property type="entry name" value="Class I glutamine amidotransferase-like"/>
    <property type="match status" value="1"/>
</dbReference>
<reference evidence="1 2" key="1">
    <citation type="journal article" date="2014" name="Proc. Natl. Acad. Sci. U.S.A.">
        <title>Functional characterization of flavobacteria rhodopsins reveals a unique class of light-driven chloride pump in bacteria.</title>
        <authorList>
            <person name="Yoshizawa S."/>
            <person name="Kumagai Y."/>
            <person name="Kim H."/>
            <person name="Ogura Y."/>
            <person name="Hayashi T."/>
            <person name="Iwasaki W."/>
            <person name="DeLong E.F."/>
            <person name="Kogure K."/>
        </authorList>
    </citation>
    <scope>NUCLEOTIDE SEQUENCE [LARGE SCALE GENOMIC DNA]</scope>
    <source>
        <strain evidence="1 2">S1-08</strain>
    </source>
</reference>
<dbReference type="HOGENOM" id="CLU_347750_0_0_10"/>
<dbReference type="RefSeq" id="WP_041497155.1">
    <property type="nucleotide sequence ID" value="NZ_AP014548.1"/>
</dbReference>
<accession>W8VXW7</accession>
<dbReference type="PANTHER" id="PTHR12993">
    <property type="entry name" value="N-ACETYLGLUCOSAMINYL-PHOSPHATIDYLINOSITOL DE-N-ACETYLASE-RELATED"/>
    <property type="match status" value="1"/>
</dbReference>
<keyword evidence="2" id="KW-1185">Reference proteome</keyword>
<dbReference type="Pfam" id="PF02585">
    <property type="entry name" value="PIG-L"/>
    <property type="match status" value="1"/>
</dbReference>
<dbReference type="KEGG" id="nmf:NMS_2638"/>
<dbReference type="SUPFAM" id="SSF102588">
    <property type="entry name" value="LmbE-like"/>
    <property type="match status" value="1"/>
</dbReference>
<dbReference type="STRING" id="1454201.NMS_2638"/>
<dbReference type="GO" id="GO:0016811">
    <property type="term" value="F:hydrolase activity, acting on carbon-nitrogen (but not peptide) bonds, in linear amides"/>
    <property type="evidence" value="ECO:0007669"/>
    <property type="project" value="TreeGrafter"/>
</dbReference>
<dbReference type="OrthoDB" id="9759749at2"/>
<organism evidence="1 2">
    <name type="scientific">Nonlabens marinus S1-08</name>
    <dbReference type="NCBI Taxonomy" id="1454201"/>
    <lineage>
        <taxon>Bacteria</taxon>
        <taxon>Pseudomonadati</taxon>
        <taxon>Bacteroidota</taxon>
        <taxon>Flavobacteriia</taxon>
        <taxon>Flavobacteriales</taxon>
        <taxon>Flavobacteriaceae</taxon>
        <taxon>Nonlabens</taxon>
    </lineage>
</organism>